<dbReference type="SUPFAM" id="SSF111038">
    <property type="entry name" value="YjbQ-like"/>
    <property type="match status" value="1"/>
</dbReference>
<dbReference type="NCBIfam" id="TIGR00149">
    <property type="entry name" value="TIGR00149_YjbQ"/>
    <property type="match status" value="1"/>
</dbReference>
<protein>
    <submittedName>
        <fullName evidence="2">Secondary thiamine-phosphate synthase enzyme YjbQ</fullName>
    </submittedName>
</protein>
<dbReference type="PANTHER" id="PTHR30615">
    <property type="entry name" value="UNCHARACTERIZED PROTEIN YJBQ-RELATED"/>
    <property type="match status" value="1"/>
</dbReference>
<proteinExistence type="inferred from homology"/>
<name>A0A9D1TQK9_9BACT</name>
<accession>A0A9D1TQK9</accession>
<dbReference type="PANTHER" id="PTHR30615:SF8">
    <property type="entry name" value="UPF0047 PROTEIN C4A8.02C"/>
    <property type="match status" value="1"/>
</dbReference>
<dbReference type="Gene3D" id="2.60.120.460">
    <property type="entry name" value="YjbQ-like"/>
    <property type="match status" value="1"/>
</dbReference>
<organism evidence="2 3">
    <name type="scientific">Candidatus Desulfovibrio intestinipullorum</name>
    <dbReference type="NCBI Taxonomy" id="2838536"/>
    <lineage>
        <taxon>Bacteria</taxon>
        <taxon>Pseudomonadati</taxon>
        <taxon>Thermodesulfobacteriota</taxon>
        <taxon>Desulfovibrionia</taxon>
        <taxon>Desulfovibrionales</taxon>
        <taxon>Desulfovibrionaceae</taxon>
        <taxon>Desulfovibrio</taxon>
    </lineage>
</organism>
<evidence type="ECO:0000313" key="3">
    <source>
        <dbReference type="Proteomes" id="UP000886752"/>
    </source>
</evidence>
<gene>
    <name evidence="2" type="ORF">H9894_08470</name>
</gene>
<sequence length="135" mass="15119">MEKVSFSTHSQCEMIDITDELTAFLARNVNRNWKNGFICVFSPHTTCGVTINEGYDPDVRDDINDFLTSLIPADWGFQHTEGNSDAHIKTSLVGLHCLVPVEDGRLALGKWQAAYLCEFDGPRLRTLTLSFLPAE</sequence>
<dbReference type="InterPro" id="IPR035917">
    <property type="entry name" value="YjbQ-like_sf"/>
</dbReference>
<dbReference type="InterPro" id="IPR001602">
    <property type="entry name" value="UPF0047_YjbQ-like"/>
</dbReference>
<comment type="similarity">
    <text evidence="1">Belongs to the UPF0047 family.</text>
</comment>
<evidence type="ECO:0000256" key="1">
    <source>
        <dbReference type="ARBA" id="ARBA00005534"/>
    </source>
</evidence>
<comment type="caution">
    <text evidence="2">The sequence shown here is derived from an EMBL/GenBank/DDBJ whole genome shotgun (WGS) entry which is preliminary data.</text>
</comment>
<dbReference type="AlphaFoldDB" id="A0A9D1TQK9"/>
<evidence type="ECO:0000313" key="2">
    <source>
        <dbReference type="EMBL" id="HIW01207.1"/>
    </source>
</evidence>
<reference evidence="2" key="1">
    <citation type="journal article" date="2021" name="PeerJ">
        <title>Extensive microbial diversity within the chicken gut microbiome revealed by metagenomics and culture.</title>
        <authorList>
            <person name="Gilroy R."/>
            <person name="Ravi A."/>
            <person name="Getino M."/>
            <person name="Pursley I."/>
            <person name="Horton D.L."/>
            <person name="Alikhan N.F."/>
            <person name="Baker D."/>
            <person name="Gharbi K."/>
            <person name="Hall N."/>
            <person name="Watson M."/>
            <person name="Adriaenssens E.M."/>
            <person name="Foster-Nyarko E."/>
            <person name="Jarju S."/>
            <person name="Secka A."/>
            <person name="Antonio M."/>
            <person name="Oren A."/>
            <person name="Chaudhuri R.R."/>
            <person name="La Ragione R."/>
            <person name="Hildebrand F."/>
            <person name="Pallen M.J."/>
        </authorList>
    </citation>
    <scope>NUCLEOTIDE SEQUENCE</scope>
    <source>
        <strain evidence="2">ChiHecec2B26-446</strain>
    </source>
</reference>
<dbReference type="Pfam" id="PF01894">
    <property type="entry name" value="YjbQ"/>
    <property type="match status" value="1"/>
</dbReference>
<dbReference type="PIRSF" id="PIRSF004681">
    <property type="entry name" value="UCP004681"/>
    <property type="match status" value="1"/>
</dbReference>
<dbReference type="EMBL" id="DXHV01000073">
    <property type="protein sequence ID" value="HIW01207.1"/>
    <property type="molecule type" value="Genomic_DNA"/>
</dbReference>
<reference evidence="2" key="2">
    <citation type="submission" date="2021-04" db="EMBL/GenBank/DDBJ databases">
        <authorList>
            <person name="Gilroy R."/>
        </authorList>
    </citation>
    <scope>NUCLEOTIDE SEQUENCE</scope>
    <source>
        <strain evidence="2">ChiHecec2B26-446</strain>
    </source>
</reference>
<dbReference type="Proteomes" id="UP000886752">
    <property type="component" value="Unassembled WGS sequence"/>
</dbReference>